<gene>
    <name evidence="7" type="ORF">POTOM_059093</name>
</gene>
<dbReference type="AlphaFoldDB" id="A0A8X7XTH1"/>
<evidence type="ECO:0000259" key="6">
    <source>
        <dbReference type="SMART" id="SM01390"/>
    </source>
</evidence>
<evidence type="ECO:0000256" key="1">
    <source>
        <dbReference type="ARBA" id="ARBA00007465"/>
    </source>
</evidence>
<evidence type="ECO:0000256" key="3">
    <source>
        <dbReference type="ARBA" id="ARBA00022884"/>
    </source>
</evidence>
<dbReference type="GO" id="GO:0019843">
    <property type="term" value="F:rRNA binding"/>
    <property type="evidence" value="ECO:0007669"/>
    <property type="project" value="UniProtKB-KW"/>
</dbReference>
<dbReference type="GO" id="GO:0042274">
    <property type="term" value="P:ribosomal small subunit biogenesis"/>
    <property type="evidence" value="ECO:0007669"/>
    <property type="project" value="TreeGrafter"/>
</dbReference>
<comment type="caution">
    <text evidence="7">The sequence shown here is derived from an EMBL/GenBank/DDBJ whole genome shotgun (WGS) entry which is preliminary data.</text>
</comment>
<dbReference type="SMART" id="SM01390">
    <property type="entry name" value="Ribosomal_S4"/>
    <property type="match status" value="1"/>
</dbReference>
<dbReference type="GO" id="GO:0022627">
    <property type="term" value="C:cytosolic small ribosomal subunit"/>
    <property type="evidence" value="ECO:0007669"/>
    <property type="project" value="TreeGrafter"/>
</dbReference>
<comment type="similarity">
    <text evidence="1">Belongs to the universal ribosomal protein uS4 family.</text>
</comment>
<organism evidence="7 8">
    <name type="scientific">Populus tomentosa</name>
    <name type="common">Chinese white poplar</name>
    <dbReference type="NCBI Taxonomy" id="118781"/>
    <lineage>
        <taxon>Eukaryota</taxon>
        <taxon>Viridiplantae</taxon>
        <taxon>Streptophyta</taxon>
        <taxon>Embryophyta</taxon>
        <taxon>Tracheophyta</taxon>
        <taxon>Spermatophyta</taxon>
        <taxon>Magnoliopsida</taxon>
        <taxon>eudicotyledons</taxon>
        <taxon>Gunneridae</taxon>
        <taxon>Pentapetalae</taxon>
        <taxon>rosids</taxon>
        <taxon>fabids</taxon>
        <taxon>Malpighiales</taxon>
        <taxon>Salicaceae</taxon>
        <taxon>Saliceae</taxon>
        <taxon>Populus</taxon>
    </lineage>
</organism>
<keyword evidence="8" id="KW-1185">Reference proteome</keyword>
<evidence type="ECO:0000313" key="8">
    <source>
        <dbReference type="Proteomes" id="UP000886885"/>
    </source>
</evidence>
<dbReference type="GO" id="GO:0003735">
    <property type="term" value="F:structural constituent of ribosome"/>
    <property type="evidence" value="ECO:0007669"/>
    <property type="project" value="InterPro"/>
</dbReference>
<keyword evidence="2" id="KW-0699">rRNA-binding</keyword>
<dbReference type="InterPro" id="IPR005710">
    <property type="entry name" value="Ribosomal_uS4_euk/arc"/>
</dbReference>
<evidence type="ECO:0000256" key="5">
    <source>
        <dbReference type="ARBA" id="ARBA00023274"/>
    </source>
</evidence>
<dbReference type="Proteomes" id="UP000886885">
    <property type="component" value="Chromosome 19D"/>
</dbReference>
<dbReference type="OrthoDB" id="1697570at2759"/>
<sequence>MEIHSGRPYEKERLDAELKLVGEYGLRAKRELWRFQYDLSHIRNATRRLLPLDEKNPRRIFEGEALLHRMDRHGLLEEKQNKLDYVLADLALTVDNFLERRLQTLVFKAGPLGGGCPGRLKGKNRNVDAKKASGGDGSLVSFKLE</sequence>
<dbReference type="EMBL" id="JAAWWB010000038">
    <property type="protein sequence ID" value="KAG6737565.1"/>
    <property type="molecule type" value="Genomic_DNA"/>
</dbReference>
<evidence type="ECO:0000313" key="7">
    <source>
        <dbReference type="EMBL" id="KAG6737565.1"/>
    </source>
</evidence>
<keyword evidence="4" id="KW-0689">Ribosomal protein</keyword>
<dbReference type="InterPro" id="IPR001912">
    <property type="entry name" value="Ribosomal_uS4_N"/>
</dbReference>
<feature type="domain" description="Small ribosomal subunit protein uS4 N-terminal" evidence="6">
    <location>
        <begin position="1"/>
        <end position="99"/>
    </location>
</feature>
<evidence type="ECO:0000256" key="2">
    <source>
        <dbReference type="ARBA" id="ARBA00022730"/>
    </source>
</evidence>
<dbReference type="InterPro" id="IPR022801">
    <property type="entry name" value="Ribosomal_uS4"/>
</dbReference>
<evidence type="ECO:0000256" key="4">
    <source>
        <dbReference type="ARBA" id="ARBA00022980"/>
    </source>
</evidence>
<protein>
    <recommendedName>
        <fullName evidence="6">Small ribosomal subunit protein uS4 N-terminal domain-containing protein</fullName>
    </recommendedName>
</protein>
<keyword evidence="5" id="KW-0687">Ribonucleoprotein</keyword>
<dbReference type="PANTHER" id="PTHR11831:SF47">
    <property type="entry name" value="SMALL RIBOSOMAL SUBUNIT PROTEIN US4Y"/>
    <property type="match status" value="1"/>
</dbReference>
<accession>A0A8X7XTH1</accession>
<name>A0A8X7XTH1_POPTO</name>
<dbReference type="PANTHER" id="PTHR11831">
    <property type="entry name" value="30S 40S RIBOSOMAL PROTEIN"/>
    <property type="match status" value="1"/>
</dbReference>
<dbReference type="GO" id="GO:0006412">
    <property type="term" value="P:translation"/>
    <property type="evidence" value="ECO:0007669"/>
    <property type="project" value="InterPro"/>
</dbReference>
<reference evidence="7" key="1">
    <citation type="journal article" date="2020" name="bioRxiv">
        <title>Hybrid origin of Populus tomentosa Carr. identified through genome sequencing and phylogenomic analysis.</title>
        <authorList>
            <person name="An X."/>
            <person name="Gao K."/>
            <person name="Chen Z."/>
            <person name="Li J."/>
            <person name="Yang X."/>
            <person name="Yang X."/>
            <person name="Zhou J."/>
            <person name="Guo T."/>
            <person name="Zhao T."/>
            <person name="Huang S."/>
            <person name="Miao D."/>
            <person name="Khan W.U."/>
            <person name="Rao P."/>
            <person name="Ye M."/>
            <person name="Lei B."/>
            <person name="Liao W."/>
            <person name="Wang J."/>
            <person name="Ji L."/>
            <person name="Li Y."/>
            <person name="Guo B."/>
            <person name="Mustafa N.S."/>
            <person name="Li S."/>
            <person name="Yun Q."/>
            <person name="Keller S.R."/>
            <person name="Mao J."/>
            <person name="Zhang R."/>
            <person name="Strauss S.H."/>
        </authorList>
    </citation>
    <scope>NUCLEOTIDE SEQUENCE</scope>
    <source>
        <strain evidence="7">GM15</strain>
        <tissue evidence="7">Leaf</tissue>
    </source>
</reference>
<dbReference type="NCBIfam" id="TIGR01018">
    <property type="entry name" value="uS4_arch"/>
    <property type="match status" value="1"/>
</dbReference>
<keyword evidence="3" id="KW-0694">RNA-binding</keyword>
<dbReference type="Pfam" id="PF00163">
    <property type="entry name" value="Ribosomal_S4"/>
    <property type="match status" value="1"/>
</dbReference>
<proteinExistence type="inferred from homology"/>